<comment type="caution">
    <text evidence="2">The sequence shown here is derived from an EMBL/GenBank/DDBJ whole genome shotgun (WGS) entry which is preliminary data.</text>
</comment>
<protein>
    <submittedName>
        <fullName evidence="2">Methyltransferase domain-containing protein</fullName>
    </submittedName>
</protein>
<name>A0A3A6UCS3_9GAMM</name>
<organism evidence="2 3">
    <name type="scientific">Parashewanella spongiae</name>
    <dbReference type="NCBI Taxonomy" id="342950"/>
    <lineage>
        <taxon>Bacteria</taxon>
        <taxon>Pseudomonadati</taxon>
        <taxon>Pseudomonadota</taxon>
        <taxon>Gammaproteobacteria</taxon>
        <taxon>Alteromonadales</taxon>
        <taxon>Shewanellaceae</taxon>
        <taxon>Parashewanella</taxon>
    </lineage>
</organism>
<gene>
    <name evidence="2" type="ORF">D5R81_00515</name>
</gene>
<dbReference type="Pfam" id="PF08241">
    <property type="entry name" value="Methyltransf_11"/>
    <property type="match status" value="1"/>
</dbReference>
<evidence type="ECO:0000313" key="2">
    <source>
        <dbReference type="EMBL" id="RJY19466.1"/>
    </source>
</evidence>
<feature type="domain" description="Methyltransferase type 11" evidence="1">
    <location>
        <begin position="61"/>
        <end position="147"/>
    </location>
</feature>
<keyword evidence="2" id="KW-0489">Methyltransferase</keyword>
<dbReference type="CDD" id="cd02440">
    <property type="entry name" value="AdoMet_MTases"/>
    <property type="match status" value="1"/>
</dbReference>
<proteinExistence type="predicted"/>
<dbReference type="Gene3D" id="3.40.50.150">
    <property type="entry name" value="Vaccinia Virus protein VP39"/>
    <property type="match status" value="1"/>
</dbReference>
<dbReference type="EMBL" id="QYYH01000002">
    <property type="protein sequence ID" value="RJY19466.1"/>
    <property type="molecule type" value="Genomic_DNA"/>
</dbReference>
<dbReference type="OrthoDB" id="9760689at2"/>
<sequence>MRNIVMLAEKWSCESQSFAEHSPVSKGFSAAAKTYSSHNVVQTICSSELIEGLNLQGNIVDLGAGPGTQYHVNPASSVLCLDVAFGMLSFLKSKFPSYSPINADAQSLPLLSESIDYIVSNLALQWCSDYKSAIDEAQRVLTHGGEIHLNLVANNSLPELKALGFSVNQFRELSEYQQAFETSNWKVLEVELSKKVVYFSTLKELLYSIKGVGASVKFQNSDSQVQIRGRKDWDKLIKLSKQQTTKRGLPLTYEIVRIRAKKIG</sequence>
<reference evidence="2 3" key="1">
    <citation type="submission" date="2018-09" db="EMBL/GenBank/DDBJ databases">
        <title>Phylogeny of the Shewanellaceae, and recommendation for two new genera, Pseudoshewanella and Parashewanella.</title>
        <authorList>
            <person name="Wang G."/>
        </authorList>
    </citation>
    <scope>NUCLEOTIDE SEQUENCE [LARGE SCALE GENOMIC DNA]</scope>
    <source>
        <strain evidence="2 3">KCTC 22492</strain>
    </source>
</reference>
<dbReference type="InterPro" id="IPR013216">
    <property type="entry name" value="Methyltransf_11"/>
</dbReference>
<keyword evidence="2" id="KW-0808">Transferase</keyword>
<evidence type="ECO:0000259" key="1">
    <source>
        <dbReference type="Pfam" id="PF08241"/>
    </source>
</evidence>
<dbReference type="GO" id="GO:0032259">
    <property type="term" value="P:methylation"/>
    <property type="evidence" value="ECO:0007669"/>
    <property type="project" value="UniProtKB-KW"/>
</dbReference>
<dbReference type="GO" id="GO:0008757">
    <property type="term" value="F:S-adenosylmethionine-dependent methyltransferase activity"/>
    <property type="evidence" value="ECO:0007669"/>
    <property type="project" value="InterPro"/>
</dbReference>
<evidence type="ECO:0000313" key="3">
    <source>
        <dbReference type="Proteomes" id="UP000273022"/>
    </source>
</evidence>
<keyword evidence="3" id="KW-1185">Reference proteome</keyword>
<accession>A0A3A6UCS3</accession>
<dbReference type="SUPFAM" id="SSF53335">
    <property type="entry name" value="S-adenosyl-L-methionine-dependent methyltransferases"/>
    <property type="match status" value="1"/>
</dbReference>
<dbReference type="AlphaFoldDB" id="A0A3A6UCS3"/>
<dbReference type="Proteomes" id="UP000273022">
    <property type="component" value="Unassembled WGS sequence"/>
</dbReference>
<dbReference type="InterPro" id="IPR029063">
    <property type="entry name" value="SAM-dependent_MTases_sf"/>
</dbReference>